<dbReference type="Proteomes" id="UP001067231">
    <property type="component" value="Unassembled WGS sequence"/>
</dbReference>
<dbReference type="AlphaFoldDB" id="A0A9D5HZE7"/>
<dbReference type="GO" id="GO:0031593">
    <property type="term" value="F:polyubiquitin modification-dependent protein binding"/>
    <property type="evidence" value="ECO:0007669"/>
    <property type="project" value="TreeGrafter"/>
</dbReference>
<keyword evidence="2" id="KW-0833">Ubl conjugation pathway</keyword>
<dbReference type="InterPro" id="IPR004854">
    <property type="entry name" value="Ufd1-like"/>
</dbReference>
<protein>
    <submittedName>
        <fullName evidence="7">Ubiquitin fusion degradation-like protein</fullName>
    </submittedName>
</protein>
<dbReference type="Pfam" id="PF24842">
    <property type="entry name" value="UFD1_N2"/>
    <property type="match status" value="1"/>
</dbReference>
<evidence type="ECO:0000256" key="1">
    <source>
        <dbReference type="ARBA" id="ARBA00006043"/>
    </source>
</evidence>
<evidence type="ECO:0000256" key="3">
    <source>
        <dbReference type="SAM" id="MobiDB-lite"/>
    </source>
</evidence>
<comment type="similarity">
    <text evidence="1">Belongs to the UFD1 family.</text>
</comment>
<dbReference type="InterPro" id="IPR013083">
    <property type="entry name" value="Znf_RING/FYVE/PHD"/>
</dbReference>
<evidence type="ECO:0000313" key="7">
    <source>
        <dbReference type="EMBL" id="KAJ1610820.1"/>
    </source>
</evidence>
<dbReference type="Pfam" id="PF03152">
    <property type="entry name" value="UFD1_N1"/>
    <property type="match status" value="1"/>
</dbReference>
<dbReference type="Gene3D" id="2.40.40.50">
    <property type="entry name" value="Ubiquitin fusion degradation protein UFD1, N-terminal domain"/>
    <property type="match status" value="1"/>
</dbReference>
<dbReference type="InterPro" id="IPR055418">
    <property type="entry name" value="UFD1_N2"/>
</dbReference>
<evidence type="ECO:0000256" key="2">
    <source>
        <dbReference type="ARBA" id="ARBA00022786"/>
    </source>
</evidence>
<evidence type="ECO:0000259" key="5">
    <source>
        <dbReference type="Pfam" id="PF21366"/>
    </source>
</evidence>
<feature type="domain" description="Ubiquitin fusion degradation protein UFD1 N-terminal subdomain 1" evidence="4">
    <location>
        <begin position="94"/>
        <end position="175"/>
    </location>
</feature>
<feature type="region of interest" description="Disordered" evidence="3">
    <location>
        <begin position="1"/>
        <end position="37"/>
    </location>
</feature>
<feature type="compositionally biased region" description="Basic and acidic residues" evidence="3">
    <location>
        <begin position="11"/>
        <end position="34"/>
    </location>
</feature>
<dbReference type="GO" id="GO:0006511">
    <property type="term" value="P:ubiquitin-dependent protein catabolic process"/>
    <property type="evidence" value="ECO:0007669"/>
    <property type="project" value="InterPro"/>
</dbReference>
<feature type="domain" description="TRAFD1/XAF1 zinc finger" evidence="5">
    <location>
        <begin position="615"/>
        <end position="645"/>
    </location>
</feature>
<gene>
    <name evidence="7" type="ORF">OJ253_1061</name>
</gene>
<dbReference type="OrthoDB" id="422728at2759"/>
<dbReference type="PANTHER" id="PTHR12555">
    <property type="entry name" value="UBIQUITIN FUSION DEGRADATON PROTEIN 1"/>
    <property type="match status" value="1"/>
</dbReference>
<dbReference type="EMBL" id="JAPCXC010000022">
    <property type="protein sequence ID" value="KAJ1610820.1"/>
    <property type="molecule type" value="Genomic_DNA"/>
</dbReference>
<name>A0A9D5HZE7_9CRYT</name>
<evidence type="ECO:0000259" key="4">
    <source>
        <dbReference type="Pfam" id="PF03152"/>
    </source>
</evidence>
<evidence type="ECO:0000259" key="6">
    <source>
        <dbReference type="Pfam" id="PF24842"/>
    </source>
</evidence>
<organism evidence="7">
    <name type="scientific">Cryptosporidium canis</name>
    <dbReference type="NCBI Taxonomy" id="195482"/>
    <lineage>
        <taxon>Eukaryota</taxon>
        <taxon>Sar</taxon>
        <taxon>Alveolata</taxon>
        <taxon>Apicomplexa</taxon>
        <taxon>Conoidasida</taxon>
        <taxon>Coccidia</taxon>
        <taxon>Eucoccidiorida</taxon>
        <taxon>Eimeriorina</taxon>
        <taxon>Cryptosporidiidae</taxon>
        <taxon>Cryptosporidium</taxon>
    </lineage>
</organism>
<dbReference type="GO" id="GO:0034098">
    <property type="term" value="C:VCP-NPL4-UFD1 AAA ATPase complex"/>
    <property type="evidence" value="ECO:0007669"/>
    <property type="project" value="TreeGrafter"/>
</dbReference>
<sequence length="653" mass="74930">MDDFSSSLTRLRKEQERERKRLIDRRSREKRPPEKGAYQVQDYLSSIERRFIRQQASIQSEISQDEYRAVPTEESSYSWILKLNLSGDQATKFPNSGETDKVILPTDLLRILSKDESLYPLYFSIKCLNGYSEHEKGHFNEDSPETHCGVLDYSEQSGLISLPNKVLRCLNITPELHLKGPNQQTIWIQIEYKKLPKGSMASFEVLSHPDIFKMHDIESLLEAYLRNHFLTLTVGDTLMINQPNYSNSNYCISIIRVQHLEPDNSVSLINTDLSINITYKDKDLRDPAHDPKSQLKDQPNQLLSYESNNVDNSINSLNIGETFLLEDQQNVMYFKLDVPYNLKKVLLGTEDSGNVAQLVISVHSDHYFDIFVSFPPIFEASSHLYIFRSFPDDLREGSSGGGKSLVISPADFTSYLRTLDNDPSASSLLAIFPSILFITIQRLEHKPAEPDHLPKEGSSAAKGPSSIKVSIQYCREQDDSARPSADLDCSVCSNCRRRIPTHNLDLHSIQCEKMYTFCDQCGLVLKKKDLEKHTHCEKCPRLGLSLDQVKHHEKLYHQFTECKLCGQDNIQPIQLRVHQTQECPKRIVLCRFCNNFVQAGTDGHYVDFKDKYYYNLTSHESYCGSRTTNCHLCNKVVLIKELKSHIELVHHPR</sequence>
<feature type="domain" description="Ubiquitin fusion degradation protein UFD1 N-terminal subdomain 2" evidence="6">
    <location>
        <begin position="199"/>
        <end position="277"/>
    </location>
</feature>
<dbReference type="InterPro" id="IPR042299">
    <property type="entry name" value="Ufd1-like_Nn"/>
</dbReference>
<dbReference type="PANTHER" id="PTHR12555:SF13">
    <property type="entry name" value="UBIQUITIN RECOGNITION FACTOR IN ER-ASSOCIATED DEGRADATION PROTEIN 1"/>
    <property type="match status" value="1"/>
</dbReference>
<accession>A0A9D5HZE7</accession>
<dbReference type="InterPro" id="IPR049439">
    <property type="entry name" value="TRAFD1-XIAF1_Znf"/>
</dbReference>
<dbReference type="GO" id="GO:0036503">
    <property type="term" value="P:ERAD pathway"/>
    <property type="evidence" value="ECO:0007669"/>
    <property type="project" value="TreeGrafter"/>
</dbReference>
<proteinExistence type="inferred from homology"/>
<dbReference type="Pfam" id="PF21366">
    <property type="entry name" value="TRAFD1-XIAF1_ZnF"/>
    <property type="match status" value="1"/>
</dbReference>
<dbReference type="Gene3D" id="3.10.330.10">
    <property type="match status" value="1"/>
</dbReference>
<reference evidence="7" key="1">
    <citation type="submission" date="2022-10" db="EMBL/GenBank/DDBJ databases">
        <title>Adaptive evolution leads to modifications in subtelomeric GC content in a zoonotic Cryptosporidium species.</title>
        <authorList>
            <person name="Li J."/>
            <person name="Feng Y."/>
            <person name="Xiao L."/>
        </authorList>
    </citation>
    <scope>NUCLEOTIDE SEQUENCE</scope>
    <source>
        <strain evidence="7">33844</strain>
    </source>
</reference>
<dbReference type="InterPro" id="IPR055417">
    <property type="entry name" value="UFD1_N1"/>
</dbReference>
<dbReference type="Gene3D" id="3.30.40.10">
    <property type="entry name" value="Zinc/RING finger domain, C3HC4 (zinc finger)"/>
    <property type="match status" value="1"/>
</dbReference>
<comment type="caution">
    <text evidence="7">The sequence shown here is derived from an EMBL/GenBank/DDBJ whole genome shotgun (WGS) entry which is preliminary data.</text>
</comment>